<feature type="compositionally biased region" description="Polar residues" evidence="2">
    <location>
        <begin position="403"/>
        <end position="416"/>
    </location>
</feature>
<dbReference type="EMBL" id="SMMG02000001">
    <property type="protein sequence ID" value="KAA3489965.1"/>
    <property type="molecule type" value="Genomic_DNA"/>
</dbReference>
<feature type="region of interest" description="Disordered" evidence="2">
    <location>
        <begin position="374"/>
        <end position="476"/>
    </location>
</feature>
<evidence type="ECO:0000256" key="2">
    <source>
        <dbReference type="SAM" id="MobiDB-lite"/>
    </source>
</evidence>
<keyword evidence="4" id="KW-1185">Reference proteome</keyword>
<dbReference type="Proteomes" id="UP000325315">
    <property type="component" value="Unassembled WGS sequence"/>
</dbReference>
<accession>A0A5B6XAR3</accession>
<dbReference type="GO" id="GO:0006355">
    <property type="term" value="P:regulation of DNA-templated transcription"/>
    <property type="evidence" value="ECO:0007669"/>
    <property type="project" value="InterPro"/>
</dbReference>
<dbReference type="OrthoDB" id="303107at2759"/>
<evidence type="ECO:0000256" key="1">
    <source>
        <dbReference type="SAM" id="Coils"/>
    </source>
</evidence>
<comment type="caution">
    <text evidence="3">The sequence shown here is derived from an EMBL/GenBank/DDBJ whole genome shotgun (WGS) entry which is preliminary data.</text>
</comment>
<dbReference type="GO" id="GO:0031213">
    <property type="term" value="C:RSF complex"/>
    <property type="evidence" value="ECO:0007669"/>
    <property type="project" value="InterPro"/>
</dbReference>
<protein>
    <submittedName>
        <fullName evidence="3">DDT domain-containing protein DDR4-like</fullName>
    </submittedName>
</protein>
<organism evidence="3 4">
    <name type="scientific">Gossypium australe</name>
    <dbReference type="NCBI Taxonomy" id="47621"/>
    <lineage>
        <taxon>Eukaryota</taxon>
        <taxon>Viridiplantae</taxon>
        <taxon>Streptophyta</taxon>
        <taxon>Embryophyta</taxon>
        <taxon>Tracheophyta</taxon>
        <taxon>Spermatophyta</taxon>
        <taxon>Magnoliopsida</taxon>
        <taxon>eudicotyledons</taxon>
        <taxon>Gunneridae</taxon>
        <taxon>Pentapetalae</taxon>
        <taxon>rosids</taxon>
        <taxon>malvids</taxon>
        <taxon>Malvales</taxon>
        <taxon>Malvaceae</taxon>
        <taxon>Malvoideae</taxon>
        <taxon>Gossypium</taxon>
    </lineage>
</organism>
<dbReference type="AlphaFoldDB" id="A0A5B6XAR3"/>
<dbReference type="PANTHER" id="PTHR14296">
    <property type="entry name" value="REMODELING AND SPACING FACTOR 1"/>
    <property type="match status" value="1"/>
</dbReference>
<gene>
    <name evidence="3" type="ORF">EPI10_033506</name>
</gene>
<feature type="compositionally biased region" description="Acidic residues" evidence="2">
    <location>
        <begin position="428"/>
        <end position="451"/>
    </location>
</feature>
<feature type="region of interest" description="Disordered" evidence="2">
    <location>
        <begin position="1"/>
        <end position="21"/>
    </location>
</feature>
<feature type="region of interest" description="Disordered" evidence="2">
    <location>
        <begin position="483"/>
        <end position="502"/>
    </location>
</feature>
<name>A0A5B6XAR3_9ROSI</name>
<dbReference type="InterPro" id="IPR028938">
    <property type="entry name" value="Rsf1-like"/>
</dbReference>
<evidence type="ECO:0000313" key="3">
    <source>
        <dbReference type="EMBL" id="KAA3489965.1"/>
    </source>
</evidence>
<proteinExistence type="predicted"/>
<sequence length="531" mass="59096">MVVDRRKPSLGPMPSVEGKETRDDSVLILDDSSFNSEVAKLRNRWELASVLNFLIVFEPLIGTDLKLTAEEIELGLVKPNTSIAALHVKLLKGTPPMSKLLNVSDGWVTVLCKKLAVWWPWVAEGEIPLTARNGEEISKYKELDPTSRLLLLKALCEIRADQDDAVSYINDAMRSNKEISCFRKEKIGANGNVSYWYDGNTVFGYRLYKEINRTESKSKAKRKASSTLPTVCSHWETLAVDFKEFREVVDKLLASRTAAEVAIGKTINNDVIPVVDKFQKKKERALKRKERQEILLNDLRNSSGIEITRSCRNRRPVSYTFGMMETSFLQLLQSDDPFSYKPVKIALSLFGHAFYKDEYDRAIDEAIELTKKRKTVEEQSHGQKLPRQCFALNGGSDVEGSASKGSSDGKTNSSGSDTEDDKLHEAGDDGNEKDDDDNDDYSSGTDGDDSNGSDSGNSADENENLNDEDHKKDVLMGSCQSKRLAGGAIHPGIRTGNLGTKSRLRQRPMVNSALEIIVSDSEDDIPSDHTT</sequence>
<keyword evidence="1" id="KW-0175">Coiled coil</keyword>
<feature type="coiled-coil region" evidence="1">
    <location>
        <begin position="275"/>
        <end position="302"/>
    </location>
</feature>
<reference evidence="4" key="1">
    <citation type="journal article" date="2019" name="Plant Biotechnol. J.">
        <title>Genome sequencing of the Australian wild diploid species Gossypium australe highlights disease resistance and delayed gland morphogenesis.</title>
        <authorList>
            <person name="Cai Y."/>
            <person name="Cai X."/>
            <person name="Wang Q."/>
            <person name="Wang P."/>
            <person name="Zhang Y."/>
            <person name="Cai C."/>
            <person name="Xu Y."/>
            <person name="Wang K."/>
            <person name="Zhou Z."/>
            <person name="Wang C."/>
            <person name="Geng S."/>
            <person name="Li B."/>
            <person name="Dong Q."/>
            <person name="Hou Y."/>
            <person name="Wang H."/>
            <person name="Ai P."/>
            <person name="Liu Z."/>
            <person name="Yi F."/>
            <person name="Sun M."/>
            <person name="An G."/>
            <person name="Cheng J."/>
            <person name="Zhang Y."/>
            <person name="Shi Q."/>
            <person name="Xie Y."/>
            <person name="Shi X."/>
            <person name="Chang Y."/>
            <person name="Huang F."/>
            <person name="Chen Y."/>
            <person name="Hong S."/>
            <person name="Mi L."/>
            <person name="Sun Q."/>
            <person name="Zhang L."/>
            <person name="Zhou B."/>
            <person name="Peng R."/>
            <person name="Zhang X."/>
            <person name="Liu F."/>
        </authorList>
    </citation>
    <scope>NUCLEOTIDE SEQUENCE [LARGE SCALE GENOMIC DNA]</scope>
    <source>
        <strain evidence="4">cv. PA1801</strain>
    </source>
</reference>
<evidence type="ECO:0000313" key="4">
    <source>
        <dbReference type="Proteomes" id="UP000325315"/>
    </source>
</evidence>
<dbReference type="PANTHER" id="PTHR14296:SF12">
    <property type="entry name" value="DDT DOMAIN-CONTAINING PROTEIN DDR4 ISOFORM X1"/>
    <property type="match status" value="1"/>
</dbReference>